<proteinExistence type="predicted"/>
<dbReference type="EMBL" id="NIVC01000012">
    <property type="protein sequence ID" value="PAA94285.1"/>
    <property type="molecule type" value="Genomic_DNA"/>
</dbReference>
<keyword evidence="2" id="KW-1133">Transmembrane helix</keyword>
<feature type="compositionally biased region" description="Basic and acidic residues" evidence="1">
    <location>
        <begin position="89"/>
        <end position="98"/>
    </location>
</feature>
<evidence type="ECO:0000313" key="4">
    <source>
        <dbReference type="Proteomes" id="UP000215902"/>
    </source>
</evidence>
<protein>
    <submittedName>
        <fullName evidence="3">Uncharacterized protein</fullName>
    </submittedName>
</protein>
<accession>A0A267H7N6</accession>
<feature type="transmembrane region" description="Helical" evidence="2">
    <location>
        <begin position="56"/>
        <end position="76"/>
    </location>
</feature>
<feature type="region of interest" description="Disordered" evidence="1">
    <location>
        <begin position="89"/>
        <end position="117"/>
    </location>
</feature>
<keyword evidence="2" id="KW-0812">Transmembrane</keyword>
<sequence>LKAIINKSYSRSLPTEMRLLNFLLQADRDAASSRERPNLRNISGAAPSSAGRINPVMLAGCLATVAGVCALIYAVLPSNEYAAVQRENRRGYDAERNQPGEMRVWSSPFGHRGDKTR</sequence>
<keyword evidence="4" id="KW-1185">Reference proteome</keyword>
<dbReference type="AlphaFoldDB" id="A0A267H7N6"/>
<name>A0A267H7N6_9PLAT</name>
<comment type="caution">
    <text evidence="3">The sequence shown here is derived from an EMBL/GenBank/DDBJ whole genome shotgun (WGS) entry which is preliminary data.</text>
</comment>
<evidence type="ECO:0000256" key="1">
    <source>
        <dbReference type="SAM" id="MobiDB-lite"/>
    </source>
</evidence>
<organism evidence="3 4">
    <name type="scientific">Macrostomum lignano</name>
    <dbReference type="NCBI Taxonomy" id="282301"/>
    <lineage>
        <taxon>Eukaryota</taxon>
        <taxon>Metazoa</taxon>
        <taxon>Spiralia</taxon>
        <taxon>Lophotrochozoa</taxon>
        <taxon>Platyhelminthes</taxon>
        <taxon>Rhabditophora</taxon>
        <taxon>Macrostomorpha</taxon>
        <taxon>Macrostomida</taxon>
        <taxon>Macrostomidae</taxon>
        <taxon>Macrostomum</taxon>
    </lineage>
</organism>
<gene>
    <name evidence="3" type="ORF">BOX15_Mlig016588g3</name>
</gene>
<feature type="non-terminal residue" evidence="3">
    <location>
        <position position="1"/>
    </location>
</feature>
<keyword evidence="2" id="KW-0472">Membrane</keyword>
<evidence type="ECO:0000313" key="3">
    <source>
        <dbReference type="EMBL" id="PAA94285.1"/>
    </source>
</evidence>
<reference evidence="3 4" key="1">
    <citation type="submission" date="2017-06" db="EMBL/GenBank/DDBJ databases">
        <title>A platform for efficient transgenesis in Macrostomum lignano, a flatworm model organism for stem cell research.</title>
        <authorList>
            <person name="Berezikov E."/>
        </authorList>
    </citation>
    <scope>NUCLEOTIDE SEQUENCE [LARGE SCALE GENOMIC DNA]</scope>
    <source>
        <strain evidence="3">DV1</strain>
        <tissue evidence="3">Whole organism</tissue>
    </source>
</reference>
<dbReference type="OrthoDB" id="8755372at2759"/>
<dbReference type="Proteomes" id="UP000215902">
    <property type="component" value="Unassembled WGS sequence"/>
</dbReference>
<evidence type="ECO:0000256" key="2">
    <source>
        <dbReference type="SAM" id="Phobius"/>
    </source>
</evidence>